<dbReference type="SUPFAM" id="SSF52540">
    <property type="entry name" value="P-loop containing nucleoside triphosphate hydrolases"/>
    <property type="match status" value="1"/>
</dbReference>
<evidence type="ECO:0000259" key="6">
    <source>
        <dbReference type="Pfam" id="PF25019"/>
    </source>
</evidence>
<evidence type="ECO:0000256" key="2">
    <source>
        <dbReference type="ARBA" id="ARBA00022737"/>
    </source>
</evidence>
<dbReference type="InterPro" id="IPR002182">
    <property type="entry name" value="NB-ARC"/>
</dbReference>
<feature type="domain" description="NB-ARC" evidence="4">
    <location>
        <begin position="11"/>
        <end position="171"/>
    </location>
</feature>
<dbReference type="AlphaFoldDB" id="A0AAV2DHB4"/>
<keyword evidence="2" id="KW-0677">Repeat</keyword>
<dbReference type="EMBL" id="OZ034815">
    <property type="protein sequence ID" value="CAL1372667.1"/>
    <property type="molecule type" value="Genomic_DNA"/>
</dbReference>
<reference evidence="7 8" key="1">
    <citation type="submission" date="2024-04" db="EMBL/GenBank/DDBJ databases">
        <authorList>
            <person name="Fracassetti M."/>
        </authorList>
    </citation>
    <scope>NUCLEOTIDE SEQUENCE [LARGE SCALE GENOMIC DNA]</scope>
</reference>
<dbReference type="Pfam" id="PF25019">
    <property type="entry name" value="LRR_R13L1-DRL21"/>
    <property type="match status" value="1"/>
</dbReference>
<evidence type="ECO:0000259" key="5">
    <source>
        <dbReference type="Pfam" id="PF23559"/>
    </source>
</evidence>
<dbReference type="InterPro" id="IPR056789">
    <property type="entry name" value="LRR_R13L1-DRL21"/>
</dbReference>
<evidence type="ECO:0008006" key="9">
    <source>
        <dbReference type="Google" id="ProtNLM"/>
    </source>
</evidence>
<evidence type="ECO:0000256" key="1">
    <source>
        <dbReference type="ARBA" id="ARBA00022614"/>
    </source>
</evidence>
<dbReference type="InterPro" id="IPR001611">
    <property type="entry name" value="Leu-rich_rpt"/>
</dbReference>
<dbReference type="InterPro" id="IPR027417">
    <property type="entry name" value="P-loop_NTPase"/>
</dbReference>
<dbReference type="Gene3D" id="1.10.10.10">
    <property type="entry name" value="Winged helix-like DNA-binding domain superfamily/Winged helix DNA-binding domain"/>
    <property type="match status" value="1"/>
</dbReference>
<dbReference type="PROSITE" id="PS51450">
    <property type="entry name" value="LRR"/>
    <property type="match status" value="1"/>
</dbReference>
<dbReference type="SUPFAM" id="SSF52047">
    <property type="entry name" value="RNI-like"/>
    <property type="match status" value="1"/>
</dbReference>
<accession>A0AAV2DHB4</accession>
<keyword evidence="1" id="KW-0433">Leucine-rich repeat</keyword>
<dbReference type="InterPro" id="IPR042197">
    <property type="entry name" value="Apaf_helical"/>
</dbReference>
<sequence length="976" mass="108904">MDILLSTNHAEKVAVVPIIGIGGLGKTALAQLIYNDLGESSGFQIKIWVCVSNNFDEKLLVKKMLECVTKEEVKDLELGTLKHKLKEEMESKRFLLVLDDVWDDDVDLRNWDRLRDFLLGVATVGSRVIITTRIGEVAERMASSGIKPQELQGLPEKESWDLFEMIAFHGEEGRGEVHVKVAKEIVNKCVGVPLVIRAMAGTLASKKHVDDWVTIRDKQVMIGMHDKQQGILATLRLSYDNLPSHLRHCFAYCSLFPKDYNIVPETVVQLWVAQGYVDDESGEYFRSLLSRSFFQEGENDTSGNVSYRMHDLMHDLAVIVAGEESFTLDVLNLTAAIIRLDKAKVDKLRHLSFDFAGKSERKNLAIPTCLLKEATRLRTFWLTNIPDGGFSLGESEWQQRLIFSYMTRLRALSLRSGRMKSIPTCIYKLRHLRYLDLSDNDMETLPDEITRLVNLQVLLLEFCSYLRELPSDITKLPDLSVLGLDGCTSLTHIPVGIHRLCRLHRLNLFVVAVEGNRAARISELNRLGNLGGNLLIRGLELLEDKCEAEEANLEEKNMIRSLVLEWDSRTSSNGAADEMVLEALRPNANLEQLWLGGYSGTKLPSWLSSLTSVVSIQLGRCGKLRILPAFDPFVSLADLRLVNLPNLQYILVGTPLTLSSSSSAAAAAAFLPSLQSLEIRGCPNLERWATEETEYVPKSIFPSLSKLVIEHCMKLVHIPPLSAHVEHVELGKVTSELVVKLATALPPPPLTEAELTTTAAHSVLKSLRLQGISGTELLPQQLLPHLTSLHTLSIANCQDFITLSPAMPYLISLQKLSILDCCAFGSFDRGDGVSGESAVLPACGFPSLHYFYISWLPKLGSLPEWLQHSPNLKELKIVKCDGITCLPHWLAKLTALESLELNLCFELSQRCRSSEAEDWPNVAHIKNLKLSDHEPSSLGGRTRPSLCDQIQQCVYLPIMLCVLACAVRALQHRARN</sequence>
<dbReference type="GO" id="GO:0043531">
    <property type="term" value="F:ADP binding"/>
    <property type="evidence" value="ECO:0007669"/>
    <property type="project" value="InterPro"/>
</dbReference>
<evidence type="ECO:0000313" key="8">
    <source>
        <dbReference type="Proteomes" id="UP001497516"/>
    </source>
</evidence>
<dbReference type="SUPFAM" id="SSF52058">
    <property type="entry name" value="L domain-like"/>
    <property type="match status" value="1"/>
</dbReference>
<organism evidence="7 8">
    <name type="scientific">Linum trigynum</name>
    <dbReference type="NCBI Taxonomy" id="586398"/>
    <lineage>
        <taxon>Eukaryota</taxon>
        <taxon>Viridiplantae</taxon>
        <taxon>Streptophyta</taxon>
        <taxon>Embryophyta</taxon>
        <taxon>Tracheophyta</taxon>
        <taxon>Spermatophyta</taxon>
        <taxon>Magnoliopsida</taxon>
        <taxon>eudicotyledons</taxon>
        <taxon>Gunneridae</taxon>
        <taxon>Pentapetalae</taxon>
        <taxon>rosids</taxon>
        <taxon>fabids</taxon>
        <taxon>Malpighiales</taxon>
        <taxon>Linaceae</taxon>
        <taxon>Linum</taxon>
    </lineage>
</organism>
<keyword evidence="3" id="KW-0611">Plant defense</keyword>
<dbReference type="PANTHER" id="PTHR36766">
    <property type="entry name" value="PLANT BROAD-SPECTRUM MILDEW RESISTANCE PROTEIN RPW8"/>
    <property type="match status" value="1"/>
</dbReference>
<evidence type="ECO:0000313" key="7">
    <source>
        <dbReference type="EMBL" id="CAL1372667.1"/>
    </source>
</evidence>
<dbReference type="Pfam" id="PF00931">
    <property type="entry name" value="NB-ARC"/>
    <property type="match status" value="1"/>
</dbReference>
<name>A0AAV2DHB4_9ROSI</name>
<dbReference type="Proteomes" id="UP001497516">
    <property type="component" value="Chromosome 2"/>
</dbReference>
<dbReference type="Pfam" id="PF13855">
    <property type="entry name" value="LRR_8"/>
    <property type="match status" value="1"/>
</dbReference>
<evidence type="ECO:0000256" key="3">
    <source>
        <dbReference type="ARBA" id="ARBA00022821"/>
    </source>
</evidence>
<dbReference type="InterPro" id="IPR036388">
    <property type="entry name" value="WH-like_DNA-bd_sf"/>
</dbReference>
<keyword evidence="8" id="KW-1185">Reference proteome</keyword>
<evidence type="ECO:0000259" key="4">
    <source>
        <dbReference type="Pfam" id="PF00931"/>
    </source>
</evidence>
<dbReference type="InterPro" id="IPR058922">
    <property type="entry name" value="WHD_DRP"/>
</dbReference>
<dbReference type="PANTHER" id="PTHR36766:SF40">
    <property type="entry name" value="DISEASE RESISTANCE PROTEIN RGA3"/>
    <property type="match status" value="1"/>
</dbReference>
<dbReference type="GO" id="GO:0006952">
    <property type="term" value="P:defense response"/>
    <property type="evidence" value="ECO:0007669"/>
    <property type="project" value="UniProtKB-KW"/>
</dbReference>
<dbReference type="Gene3D" id="3.80.10.10">
    <property type="entry name" value="Ribonuclease Inhibitor"/>
    <property type="match status" value="2"/>
</dbReference>
<dbReference type="PRINTS" id="PR00364">
    <property type="entry name" value="DISEASERSIST"/>
</dbReference>
<feature type="domain" description="R13L1/DRL21-like LRR repeat region" evidence="6">
    <location>
        <begin position="521"/>
        <end position="643"/>
    </location>
</feature>
<gene>
    <name evidence="7" type="ORF">LTRI10_LOCUS14654</name>
</gene>
<dbReference type="Pfam" id="PF23559">
    <property type="entry name" value="WHD_DRP"/>
    <property type="match status" value="1"/>
</dbReference>
<feature type="domain" description="Disease resistance protein winged helix" evidence="5">
    <location>
        <begin position="255"/>
        <end position="317"/>
    </location>
</feature>
<dbReference type="InterPro" id="IPR032675">
    <property type="entry name" value="LRR_dom_sf"/>
</dbReference>
<dbReference type="FunFam" id="1.10.10.10:FF:000322">
    <property type="entry name" value="Probable disease resistance protein At1g63360"/>
    <property type="match status" value="1"/>
</dbReference>
<proteinExistence type="predicted"/>
<dbReference type="Gene3D" id="3.40.50.300">
    <property type="entry name" value="P-loop containing nucleotide triphosphate hydrolases"/>
    <property type="match status" value="1"/>
</dbReference>
<dbReference type="Gene3D" id="1.10.8.430">
    <property type="entry name" value="Helical domain of apoptotic protease-activating factors"/>
    <property type="match status" value="1"/>
</dbReference>
<protein>
    <recommendedName>
        <fullName evidence="9">NB-ARC domain-containing protein</fullName>
    </recommendedName>
</protein>